<feature type="compositionally biased region" description="Polar residues" evidence="5">
    <location>
        <begin position="461"/>
        <end position="471"/>
    </location>
</feature>
<dbReference type="Pfam" id="PF00005">
    <property type="entry name" value="ABC_tran"/>
    <property type="match status" value="1"/>
</dbReference>
<organism evidence="9 10">
    <name type="scientific">Dermatophagoides pteronyssinus</name>
    <name type="common">European house dust mite</name>
    <dbReference type="NCBI Taxonomy" id="6956"/>
    <lineage>
        <taxon>Eukaryota</taxon>
        <taxon>Metazoa</taxon>
        <taxon>Ecdysozoa</taxon>
        <taxon>Arthropoda</taxon>
        <taxon>Chelicerata</taxon>
        <taxon>Arachnida</taxon>
        <taxon>Acari</taxon>
        <taxon>Acariformes</taxon>
        <taxon>Sarcoptiformes</taxon>
        <taxon>Astigmata</taxon>
        <taxon>Psoroptidia</taxon>
        <taxon>Analgoidea</taxon>
        <taxon>Pyroglyphidae</taxon>
        <taxon>Dermatophagoidinae</taxon>
        <taxon>Dermatophagoides</taxon>
    </lineage>
</organism>
<evidence type="ECO:0000256" key="2">
    <source>
        <dbReference type="ARBA" id="ARBA00022692"/>
    </source>
</evidence>
<feature type="transmembrane region" description="Helical" evidence="6">
    <location>
        <begin position="904"/>
        <end position="923"/>
    </location>
</feature>
<dbReference type="Pfam" id="PF12698">
    <property type="entry name" value="ABC2_membrane_3"/>
    <property type="match status" value="1"/>
</dbReference>
<proteinExistence type="predicted"/>
<evidence type="ECO:0000259" key="7">
    <source>
        <dbReference type="PROSITE" id="PS50893"/>
    </source>
</evidence>
<sequence length="1016" mass="117412">MNGDKKFTGFIDQQTSLSPTTILGITAATTTTNNQFDQSMNIFRSTSISISNNDYDDNDDYHQRQYQQQQQQQRLQSPQSLFLGKSWAYEKERNSYNYYRSEYDSNDNNSHDDNGNNGNSEESDEQDEQERLASLEALRYALHHAPFCRNMHTLMTVPNEECFEMIGIPTKCAIRIESFSYENILDNINLEIPKGKIYALLGSANNGKSLLLKCILGRIPIYNNSQAIEVFGQRPSLTPLSAICVGYMPQKIALHPELTIEQTLLYYGRLYQLPPSMIYLRIKMLNDFFFETNYQQKSSDYHHCFSSSSSSSTLTQTLVKDLDQGNQWRLSLMVAIIHSPPLLLLDEPTDNVDPFVRSTVWSYLEKLSEKDGMTIVFTTKHPEELCYAYKAGLMRDGHVYIEDRPEELLRNYHCRTYIQMYNKFCMSNIPRRLRPSIVYYQQTNNDGQGFSGNLTIPPPSQLSYQTTQCQSLGEEDSENSIEFQHHQHHQNHHDSSSSDITEPVTYPMDKHDDDHHHHKDKHHTINSDDYDDGSGYSGDSMDVEDLQRSSLPLPMAQWPIAERRRTAYISHLFNFDFKRLYSLIMKNFFIIIGNIRLIILFYFIFPAMQIILICFLSSRPLTSIHNLPVTIVAQPQDLNNPRIERLIRYTIDRTIFHPEIIVGDVNESIKRIRRGETLAVIIPWLIEQTVPNFQNSSQINDKNNGNDNNNNNDDDDFTYCDQLIYNWRMGFNSTMFGLRLHLDGSNFFINYLINFTLADSMQKLLANDERMHELMPFDCPQIYHWMKQNHIPISLEILNFRTKFSTLYENVRLRFIEFILPGTLLAIVFAYALVLTAYLFIKEQIAGLQERCLTAGASGIEILISHMISQSALFFLQELLLIFIMKNIFGIPRRTIRWYGPWSLISMLGFMGIIAGLFVGVICPRPSSAAFFISGIFIPGFVLSGIIWPVESLPRLFYYISLSLPLTQPINSLRYIIFRGLDLRFEKIISGFTISSLYIIILVLSTLIIFKIKTSS</sequence>
<dbReference type="PANTHER" id="PTHR43038:SF3">
    <property type="entry name" value="ABC TRANSPORTER G FAMILY MEMBER 20 ISOFORM X1"/>
    <property type="match status" value="1"/>
</dbReference>
<reference evidence="9 10" key="2">
    <citation type="journal article" date="2022" name="Mol. Biol. Evol.">
        <title>Comparative Genomics Reveals Insights into the Divergent Evolution of Astigmatic Mites and Household Pest Adaptations.</title>
        <authorList>
            <person name="Xiong Q."/>
            <person name="Wan A.T."/>
            <person name="Liu X."/>
            <person name="Fung C.S."/>
            <person name="Xiao X."/>
            <person name="Malainual N."/>
            <person name="Hou J."/>
            <person name="Wang L."/>
            <person name="Wang M."/>
            <person name="Yang K.Y."/>
            <person name="Cui Y."/>
            <person name="Leung E.L."/>
            <person name="Nong W."/>
            <person name="Shin S.K."/>
            <person name="Au S.W."/>
            <person name="Jeong K.Y."/>
            <person name="Chew F.T."/>
            <person name="Hui J.H."/>
            <person name="Leung T.F."/>
            <person name="Tungtrongchitr A."/>
            <person name="Zhong N."/>
            <person name="Liu Z."/>
            <person name="Tsui S.K."/>
        </authorList>
    </citation>
    <scope>NUCLEOTIDE SEQUENCE [LARGE SCALE GENOMIC DNA]</scope>
    <source>
        <strain evidence="9">Derp</strain>
    </source>
</reference>
<feature type="region of interest" description="Disordered" evidence="5">
    <location>
        <begin position="449"/>
        <end position="541"/>
    </location>
</feature>
<feature type="transmembrane region" description="Helical" evidence="6">
    <location>
        <begin position="818"/>
        <end position="841"/>
    </location>
</feature>
<comment type="subcellular location">
    <subcellularLocation>
        <location evidence="1">Membrane</location>
        <topology evidence="1">Multi-pass membrane protein</topology>
    </subcellularLocation>
</comment>
<feature type="domain" description="ABC transmembrane type-2" evidence="8">
    <location>
        <begin position="784"/>
        <end position="1013"/>
    </location>
</feature>
<evidence type="ECO:0000256" key="4">
    <source>
        <dbReference type="ARBA" id="ARBA00023136"/>
    </source>
</evidence>
<dbReference type="Gene3D" id="3.40.50.300">
    <property type="entry name" value="P-loop containing nucleotide triphosphate hydrolases"/>
    <property type="match status" value="1"/>
</dbReference>
<keyword evidence="3 6" id="KW-1133">Transmembrane helix</keyword>
<feature type="transmembrane region" description="Helical" evidence="6">
    <location>
        <begin position="862"/>
        <end position="884"/>
    </location>
</feature>
<keyword evidence="10" id="KW-1185">Reference proteome</keyword>
<feature type="transmembrane region" description="Helical" evidence="6">
    <location>
        <begin position="588"/>
        <end position="612"/>
    </location>
</feature>
<name>A0ABQ8JMG2_DERPT</name>
<comment type="caution">
    <text evidence="9">The sequence shown here is derived from an EMBL/GenBank/DDBJ whole genome shotgun (WGS) entry which is preliminary data.</text>
</comment>
<accession>A0ABQ8JMG2</accession>
<evidence type="ECO:0000259" key="8">
    <source>
        <dbReference type="PROSITE" id="PS51012"/>
    </source>
</evidence>
<gene>
    <name evidence="9" type="ORF">DERP_005393</name>
</gene>
<keyword evidence="4 6" id="KW-0472">Membrane</keyword>
<feature type="region of interest" description="Disordered" evidence="5">
    <location>
        <begin position="100"/>
        <end position="130"/>
    </location>
</feature>
<keyword evidence="2 6" id="KW-0812">Transmembrane</keyword>
<evidence type="ECO:0000313" key="9">
    <source>
        <dbReference type="EMBL" id="KAH9423811.1"/>
    </source>
</evidence>
<evidence type="ECO:0000256" key="1">
    <source>
        <dbReference type="ARBA" id="ARBA00004141"/>
    </source>
</evidence>
<evidence type="ECO:0000313" key="10">
    <source>
        <dbReference type="Proteomes" id="UP000887458"/>
    </source>
</evidence>
<dbReference type="EMBL" id="NJHN03000031">
    <property type="protein sequence ID" value="KAH9423811.1"/>
    <property type="molecule type" value="Genomic_DNA"/>
</dbReference>
<dbReference type="PROSITE" id="PS51012">
    <property type="entry name" value="ABC_TM2"/>
    <property type="match status" value="1"/>
</dbReference>
<dbReference type="Proteomes" id="UP000887458">
    <property type="component" value="Unassembled WGS sequence"/>
</dbReference>
<dbReference type="InterPro" id="IPR027417">
    <property type="entry name" value="P-loop_NTPase"/>
</dbReference>
<feature type="domain" description="ABC transporter" evidence="7">
    <location>
        <begin position="168"/>
        <end position="421"/>
    </location>
</feature>
<evidence type="ECO:0000256" key="3">
    <source>
        <dbReference type="ARBA" id="ARBA00022989"/>
    </source>
</evidence>
<feature type="transmembrane region" description="Helical" evidence="6">
    <location>
        <begin position="989"/>
        <end position="1010"/>
    </location>
</feature>
<dbReference type="PANTHER" id="PTHR43038">
    <property type="entry name" value="ATP-BINDING CASSETTE, SUB-FAMILY H, MEMBER 1"/>
    <property type="match status" value="1"/>
</dbReference>
<dbReference type="InterPro" id="IPR013525">
    <property type="entry name" value="ABC2_TM"/>
</dbReference>
<feature type="transmembrane region" description="Helical" evidence="6">
    <location>
        <begin position="930"/>
        <end position="950"/>
    </location>
</feature>
<protein>
    <recommendedName>
        <fullName evidence="11">ABC transporter G family member 20-like</fullName>
    </recommendedName>
</protein>
<evidence type="ECO:0000256" key="5">
    <source>
        <dbReference type="SAM" id="MobiDB-lite"/>
    </source>
</evidence>
<dbReference type="InterPro" id="IPR003439">
    <property type="entry name" value="ABC_transporter-like_ATP-bd"/>
</dbReference>
<reference evidence="9 10" key="1">
    <citation type="journal article" date="2018" name="J. Allergy Clin. Immunol.">
        <title>High-quality assembly of Dermatophagoides pteronyssinus genome and transcriptome reveals a wide range of novel allergens.</title>
        <authorList>
            <person name="Liu X.Y."/>
            <person name="Yang K.Y."/>
            <person name="Wang M.Q."/>
            <person name="Kwok J.S."/>
            <person name="Zeng X."/>
            <person name="Yang Z."/>
            <person name="Xiao X.J."/>
            <person name="Lau C.P."/>
            <person name="Li Y."/>
            <person name="Huang Z.M."/>
            <person name="Ba J.G."/>
            <person name="Yim A.K."/>
            <person name="Ouyang C.Y."/>
            <person name="Ngai S.M."/>
            <person name="Chan T.F."/>
            <person name="Leung E.L."/>
            <person name="Liu L."/>
            <person name="Liu Z.G."/>
            <person name="Tsui S.K."/>
        </authorList>
    </citation>
    <scope>NUCLEOTIDE SEQUENCE [LARGE SCALE GENOMIC DNA]</scope>
    <source>
        <strain evidence="9">Derp</strain>
    </source>
</reference>
<evidence type="ECO:0000256" key="6">
    <source>
        <dbReference type="SAM" id="Phobius"/>
    </source>
</evidence>
<evidence type="ECO:0008006" key="11">
    <source>
        <dbReference type="Google" id="ProtNLM"/>
    </source>
</evidence>
<dbReference type="InterPro" id="IPR047817">
    <property type="entry name" value="ABC2_TM_bact-type"/>
</dbReference>
<dbReference type="PROSITE" id="PS50893">
    <property type="entry name" value="ABC_TRANSPORTER_2"/>
    <property type="match status" value="1"/>
</dbReference>
<dbReference type="SUPFAM" id="SSF52540">
    <property type="entry name" value="P-loop containing nucleoside triphosphate hydrolases"/>
    <property type="match status" value="1"/>
</dbReference>